<dbReference type="Gene3D" id="3.30.530.20">
    <property type="match status" value="1"/>
</dbReference>
<dbReference type="InterPro" id="IPR023393">
    <property type="entry name" value="START-like_dom_sf"/>
</dbReference>
<dbReference type="SUPFAM" id="SSF55961">
    <property type="entry name" value="Bet v1-like"/>
    <property type="match status" value="1"/>
</dbReference>
<dbReference type="AlphaFoldDB" id="A1BGG5"/>
<reference evidence="1 2" key="1">
    <citation type="submission" date="2006-12" db="EMBL/GenBank/DDBJ databases">
        <title>Complete sequence of Chlorobium phaeobacteroides DSM 266.</title>
        <authorList>
            <consortium name="US DOE Joint Genome Institute"/>
            <person name="Copeland A."/>
            <person name="Lucas S."/>
            <person name="Lapidus A."/>
            <person name="Barry K."/>
            <person name="Detter J.C."/>
            <person name="Glavina del Rio T."/>
            <person name="Hammon N."/>
            <person name="Israni S."/>
            <person name="Pitluck S."/>
            <person name="Goltsman E."/>
            <person name="Schmutz J."/>
            <person name="Larimer F."/>
            <person name="Land M."/>
            <person name="Hauser L."/>
            <person name="Mikhailova N."/>
            <person name="Li T."/>
            <person name="Overmann J."/>
            <person name="Bryant D.A."/>
            <person name="Richardson P."/>
        </authorList>
    </citation>
    <scope>NUCLEOTIDE SEQUENCE [LARGE SCALE GENOMIC DNA]</scope>
    <source>
        <strain evidence="1 2">DSM 266</strain>
    </source>
</reference>
<accession>A1BGG5</accession>
<dbReference type="CDD" id="cd07822">
    <property type="entry name" value="SRPBCC_4"/>
    <property type="match status" value="1"/>
</dbReference>
<dbReference type="PANTHER" id="PTHR36166">
    <property type="entry name" value="CHROMOSOME 9, WHOLE GENOME SHOTGUN SEQUENCE"/>
    <property type="match status" value="1"/>
</dbReference>
<sequence length="152" mass="17011">METVNEIRREIHIEASPEEVWAVVGDTEGYRTWNPFITAVQGNLRKGGSLSVTARFVRGVPALKFQAEVVRLEPERELSWRVSFAGGMLCALHSFTLCEQPPGGVLFIHCEQFTGIFGSLALHVVRRWFCGRYDGMNKALQACVIARKRTGS</sequence>
<evidence type="ECO:0000313" key="1">
    <source>
        <dbReference type="EMBL" id="ABL65492.1"/>
    </source>
</evidence>
<organism evidence="1 2">
    <name type="scientific">Chlorobium phaeobacteroides (strain DSM 266 / SMG 266 / 2430)</name>
    <dbReference type="NCBI Taxonomy" id="290317"/>
    <lineage>
        <taxon>Bacteria</taxon>
        <taxon>Pseudomonadati</taxon>
        <taxon>Chlorobiota</taxon>
        <taxon>Chlorobiia</taxon>
        <taxon>Chlorobiales</taxon>
        <taxon>Chlorobiaceae</taxon>
        <taxon>Chlorobium/Pelodictyon group</taxon>
        <taxon>Chlorobium</taxon>
    </lineage>
</organism>
<dbReference type="EMBL" id="CP000492">
    <property type="protein sequence ID" value="ABL65492.1"/>
    <property type="molecule type" value="Genomic_DNA"/>
</dbReference>
<dbReference type="OrthoDB" id="191189at2"/>
<dbReference type="KEGG" id="cph:Cpha266_1464"/>
<dbReference type="eggNOG" id="COG4891">
    <property type="taxonomic scope" value="Bacteria"/>
</dbReference>
<proteinExistence type="predicted"/>
<gene>
    <name evidence="1" type="ordered locus">Cpha266_1464</name>
</gene>
<dbReference type="RefSeq" id="WP_011745306.1">
    <property type="nucleotide sequence ID" value="NC_008639.1"/>
</dbReference>
<keyword evidence="2" id="KW-1185">Reference proteome</keyword>
<dbReference type="Pfam" id="PF10604">
    <property type="entry name" value="Polyketide_cyc2"/>
    <property type="match status" value="1"/>
</dbReference>
<name>A1BGG5_CHLPD</name>
<dbReference type="Proteomes" id="UP000008701">
    <property type="component" value="Chromosome"/>
</dbReference>
<dbReference type="STRING" id="290317.Cpha266_1464"/>
<dbReference type="PANTHER" id="PTHR36166:SF1">
    <property type="entry name" value="SRPBCC DOMAIN-CONTAINING PROTEIN"/>
    <property type="match status" value="1"/>
</dbReference>
<protein>
    <submittedName>
        <fullName evidence="1">Activator of Hsp90 ATPase 1 family protein</fullName>
    </submittedName>
</protein>
<dbReference type="InterPro" id="IPR019587">
    <property type="entry name" value="Polyketide_cyclase/dehydratase"/>
</dbReference>
<evidence type="ECO:0000313" key="2">
    <source>
        <dbReference type="Proteomes" id="UP000008701"/>
    </source>
</evidence>
<dbReference type="HOGENOM" id="CLU_069867_4_1_10"/>